<evidence type="ECO:0000256" key="4">
    <source>
        <dbReference type="ARBA" id="ARBA00022679"/>
    </source>
</evidence>
<sequence length="745" mass="76045">MRGLRGTVPGSWGRRWPVVLAAGLLVLGIIGTAVRLDAPADGSSLPFGASTWQTGAVVVDVPSPTDGGLRTGDEVRAIAGARFADGLGQVPEPAPGDVLRYDLAGDAARSVRVDRPAIGPLVAAGWGDLVFVLALGGLAVALWLRRPDEPATAPLLVAAAGLFGSTMTVVAGLPALALATGGPPLWLYYANTIGAYSIAWGAVLAMTFLVAPGHPWLTRRPGRVLGLAYAGPPAAVAVWAVALLLAVDDPIRRLGLLGAGQTAVTAASLLVGIVAGVVAYRGAADPLTRARLRWIAGGGAVATLTGIVGWSLPELLTGSHPLPPGAYGLSGLPFVVGLAVALRRHRLFDLERLANRSLVYAVVLAVLVGVYVLAVALLASGLRLSDGVAAGLAAALAALALAPLRAGARTAVNRLMYGQRDDPARVLAALGGRLEAALRPGDVAGTVVDTVTRSLRVPFAALDLAEGSGFRTLAATGRPAGAVHEEPLVHLGETVGRLRVSGRGPEDPLDPVDLALLRSLAAQVGPAVLAVRLHEEVLRSRTAIVASREDERRRLRRELHDGIGPSLAAIALKTGLAERQVPQGPARALLGQISGEVQNSIADVRRVVDTLRPPALDELGLVGALTARAAALSGDLEIAVTGPADRPVLPAGVETAAYRIAVEAMTNAARHSGGSRCTVTVTVDEDRVEVGVVDDGSGLPGVRRPGVGLRSMSERAAEIGGTCEVSSPDGAGTSVHALLPLGAPA</sequence>
<organism evidence="11 12">
    <name type="scientific">Petropleomorpha daqingensis</name>
    <dbReference type="NCBI Taxonomy" id="2026353"/>
    <lineage>
        <taxon>Bacteria</taxon>
        <taxon>Bacillati</taxon>
        <taxon>Actinomycetota</taxon>
        <taxon>Actinomycetes</taxon>
        <taxon>Geodermatophilales</taxon>
        <taxon>Geodermatophilaceae</taxon>
        <taxon>Petropleomorpha</taxon>
    </lineage>
</organism>
<feature type="transmembrane region" description="Helical" evidence="9">
    <location>
        <begin position="186"/>
        <end position="212"/>
    </location>
</feature>
<keyword evidence="8" id="KW-0902">Two-component regulatory system</keyword>
<dbReference type="Pfam" id="PF02518">
    <property type="entry name" value="HATPase_c"/>
    <property type="match status" value="1"/>
</dbReference>
<dbReference type="InterPro" id="IPR003594">
    <property type="entry name" value="HATPase_dom"/>
</dbReference>
<keyword evidence="7" id="KW-0067">ATP-binding</keyword>
<reference evidence="11 12" key="1">
    <citation type="submission" date="2020-07" db="EMBL/GenBank/DDBJ databases">
        <title>Sequencing the genomes of 1000 actinobacteria strains.</title>
        <authorList>
            <person name="Klenk H.-P."/>
        </authorList>
    </citation>
    <scope>NUCLEOTIDE SEQUENCE [LARGE SCALE GENOMIC DNA]</scope>
    <source>
        <strain evidence="11 12">DSM 104001</strain>
    </source>
</reference>
<feature type="transmembrane region" description="Helical" evidence="9">
    <location>
        <begin position="156"/>
        <end position="180"/>
    </location>
</feature>
<evidence type="ECO:0000256" key="1">
    <source>
        <dbReference type="ARBA" id="ARBA00000085"/>
    </source>
</evidence>
<dbReference type="GO" id="GO:0046983">
    <property type="term" value="F:protein dimerization activity"/>
    <property type="evidence" value="ECO:0007669"/>
    <property type="project" value="InterPro"/>
</dbReference>
<dbReference type="PANTHER" id="PTHR24421:SF10">
    <property type="entry name" value="NITRATE_NITRITE SENSOR PROTEIN NARQ"/>
    <property type="match status" value="1"/>
</dbReference>
<keyword evidence="6 11" id="KW-0418">Kinase</keyword>
<dbReference type="GO" id="GO:0016020">
    <property type="term" value="C:membrane"/>
    <property type="evidence" value="ECO:0007669"/>
    <property type="project" value="InterPro"/>
</dbReference>
<dbReference type="SUPFAM" id="SSF55874">
    <property type="entry name" value="ATPase domain of HSP90 chaperone/DNA topoisomerase II/histidine kinase"/>
    <property type="match status" value="1"/>
</dbReference>
<comment type="catalytic activity">
    <reaction evidence="1">
        <text>ATP + protein L-histidine = ADP + protein N-phospho-L-histidine.</text>
        <dbReference type="EC" id="2.7.13.3"/>
    </reaction>
</comment>
<evidence type="ECO:0000313" key="11">
    <source>
        <dbReference type="EMBL" id="NYJ08936.1"/>
    </source>
</evidence>
<dbReference type="Gene3D" id="3.30.565.10">
    <property type="entry name" value="Histidine kinase-like ATPase, C-terminal domain"/>
    <property type="match status" value="1"/>
</dbReference>
<feature type="transmembrane region" description="Helical" evidence="9">
    <location>
        <begin position="292"/>
        <end position="312"/>
    </location>
</feature>
<dbReference type="InterPro" id="IPR050482">
    <property type="entry name" value="Sensor_HK_TwoCompSys"/>
</dbReference>
<dbReference type="Proteomes" id="UP000541969">
    <property type="component" value="Unassembled WGS sequence"/>
</dbReference>
<evidence type="ECO:0000256" key="9">
    <source>
        <dbReference type="SAM" id="Phobius"/>
    </source>
</evidence>
<proteinExistence type="predicted"/>
<evidence type="ECO:0000256" key="2">
    <source>
        <dbReference type="ARBA" id="ARBA00012438"/>
    </source>
</evidence>
<evidence type="ECO:0000256" key="5">
    <source>
        <dbReference type="ARBA" id="ARBA00022741"/>
    </source>
</evidence>
<dbReference type="AlphaFoldDB" id="A0A853CNB2"/>
<keyword evidence="9" id="KW-0812">Transmembrane</keyword>
<feature type="transmembrane region" description="Helical" evidence="9">
    <location>
        <begin position="388"/>
        <end position="406"/>
    </location>
</feature>
<dbReference type="Gene3D" id="1.20.5.1930">
    <property type="match status" value="1"/>
</dbReference>
<keyword evidence="5" id="KW-0547">Nucleotide-binding</keyword>
<keyword evidence="4" id="KW-0808">Transferase</keyword>
<evidence type="ECO:0000259" key="10">
    <source>
        <dbReference type="SMART" id="SM00387"/>
    </source>
</evidence>
<evidence type="ECO:0000256" key="6">
    <source>
        <dbReference type="ARBA" id="ARBA00022777"/>
    </source>
</evidence>
<feature type="transmembrane region" description="Helical" evidence="9">
    <location>
        <begin position="123"/>
        <end position="144"/>
    </location>
</feature>
<feature type="domain" description="Histidine kinase/HSP90-like ATPase" evidence="10">
    <location>
        <begin position="652"/>
        <end position="743"/>
    </location>
</feature>
<feature type="transmembrane region" description="Helical" evidence="9">
    <location>
        <begin position="224"/>
        <end position="247"/>
    </location>
</feature>
<keyword evidence="9" id="KW-0472">Membrane</keyword>
<keyword evidence="3" id="KW-0597">Phosphoprotein</keyword>
<dbReference type="Pfam" id="PF07730">
    <property type="entry name" value="HisKA_3"/>
    <property type="match status" value="1"/>
</dbReference>
<evidence type="ECO:0000256" key="3">
    <source>
        <dbReference type="ARBA" id="ARBA00022553"/>
    </source>
</evidence>
<feature type="transmembrane region" description="Helical" evidence="9">
    <location>
        <begin position="324"/>
        <end position="342"/>
    </location>
</feature>
<comment type="caution">
    <text evidence="11">The sequence shown here is derived from an EMBL/GenBank/DDBJ whole genome shotgun (WGS) entry which is preliminary data.</text>
</comment>
<feature type="transmembrane region" description="Helical" evidence="9">
    <location>
        <begin position="259"/>
        <end position="280"/>
    </location>
</feature>
<dbReference type="InterPro" id="IPR011712">
    <property type="entry name" value="Sig_transdc_His_kin_sub3_dim/P"/>
</dbReference>
<dbReference type="GO" id="GO:0000155">
    <property type="term" value="F:phosphorelay sensor kinase activity"/>
    <property type="evidence" value="ECO:0007669"/>
    <property type="project" value="InterPro"/>
</dbReference>
<dbReference type="PANTHER" id="PTHR24421">
    <property type="entry name" value="NITRATE/NITRITE SENSOR PROTEIN NARX-RELATED"/>
    <property type="match status" value="1"/>
</dbReference>
<dbReference type="EC" id="2.7.13.3" evidence="2"/>
<feature type="transmembrane region" description="Helical" evidence="9">
    <location>
        <begin position="358"/>
        <end position="382"/>
    </location>
</feature>
<keyword evidence="9" id="KW-1133">Transmembrane helix</keyword>
<protein>
    <recommendedName>
        <fullName evidence="2">histidine kinase</fullName>
        <ecNumber evidence="2">2.7.13.3</ecNumber>
    </recommendedName>
</protein>
<accession>A0A853CNB2</accession>
<gene>
    <name evidence="11" type="ORF">GGQ55_005214</name>
</gene>
<dbReference type="SUPFAM" id="SSF55781">
    <property type="entry name" value="GAF domain-like"/>
    <property type="match status" value="1"/>
</dbReference>
<dbReference type="GO" id="GO:0005524">
    <property type="term" value="F:ATP binding"/>
    <property type="evidence" value="ECO:0007669"/>
    <property type="project" value="UniProtKB-KW"/>
</dbReference>
<dbReference type="CDD" id="cd16917">
    <property type="entry name" value="HATPase_UhpB-NarQ-NarX-like"/>
    <property type="match status" value="1"/>
</dbReference>
<dbReference type="EMBL" id="JACBZT010000001">
    <property type="protein sequence ID" value="NYJ08936.1"/>
    <property type="molecule type" value="Genomic_DNA"/>
</dbReference>
<evidence type="ECO:0000256" key="7">
    <source>
        <dbReference type="ARBA" id="ARBA00022840"/>
    </source>
</evidence>
<name>A0A853CNB2_9ACTN</name>
<evidence type="ECO:0000256" key="8">
    <source>
        <dbReference type="ARBA" id="ARBA00023012"/>
    </source>
</evidence>
<dbReference type="InterPro" id="IPR036890">
    <property type="entry name" value="HATPase_C_sf"/>
</dbReference>
<dbReference type="RefSeq" id="WP_179721940.1">
    <property type="nucleotide sequence ID" value="NZ_JACBZT010000001.1"/>
</dbReference>
<evidence type="ECO:0000313" key="12">
    <source>
        <dbReference type="Proteomes" id="UP000541969"/>
    </source>
</evidence>
<dbReference type="SMART" id="SM00387">
    <property type="entry name" value="HATPase_c"/>
    <property type="match status" value="1"/>
</dbReference>
<keyword evidence="12" id="KW-1185">Reference proteome</keyword>